<name>A0A4P6Q300_9ACTN</name>
<dbReference type="Proteomes" id="UP000292235">
    <property type="component" value="Chromosome"/>
</dbReference>
<gene>
    <name evidence="1" type="ORF">EKD16_15705</name>
</gene>
<dbReference type="CDD" id="cd07812">
    <property type="entry name" value="SRPBCC"/>
    <property type="match status" value="1"/>
</dbReference>
<dbReference type="RefSeq" id="WP_131099010.1">
    <property type="nucleotide sequence ID" value="NZ_CP036455.1"/>
</dbReference>
<keyword evidence="2" id="KW-1185">Reference proteome</keyword>
<protein>
    <submittedName>
        <fullName evidence="1">Polyketide cyclase / dehydrase and lipid transport</fullName>
    </submittedName>
</protein>
<dbReference type="EMBL" id="CP036455">
    <property type="protein sequence ID" value="QBI54913.1"/>
    <property type="molecule type" value="Genomic_DNA"/>
</dbReference>
<dbReference type="KEGG" id="strr:EKD16_15705"/>
<dbReference type="InterPro" id="IPR019587">
    <property type="entry name" value="Polyketide_cyclase/dehydratase"/>
</dbReference>
<sequence length="166" mass="18276">MKNYDRIDEAVIEAPPAAVWEALISEFRGAARWWVPHNTYALLSGSPDEVGGEVEVTVHTRGADRGGLKLRFVSRTRSVEPDRMLAVEYVSGVFRGPSEFWLTPLDDGARTRLAMHFRGRPHGWLRLLSGVAPLDREHSAGTQAAFAELARRLAGAHGSETGKESV</sequence>
<dbReference type="SUPFAM" id="SSF55961">
    <property type="entry name" value="Bet v1-like"/>
    <property type="match status" value="1"/>
</dbReference>
<dbReference type="Gene3D" id="3.30.530.20">
    <property type="match status" value="1"/>
</dbReference>
<dbReference type="AlphaFoldDB" id="A0A4P6Q300"/>
<dbReference type="InterPro" id="IPR023393">
    <property type="entry name" value="START-like_dom_sf"/>
</dbReference>
<dbReference type="Pfam" id="PF10604">
    <property type="entry name" value="Polyketide_cyc2"/>
    <property type="match status" value="1"/>
</dbReference>
<organism evidence="1 2">
    <name type="scientific">Streptomonospora litoralis</name>
    <dbReference type="NCBI Taxonomy" id="2498135"/>
    <lineage>
        <taxon>Bacteria</taxon>
        <taxon>Bacillati</taxon>
        <taxon>Actinomycetota</taxon>
        <taxon>Actinomycetes</taxon>
        <taxon>Streptosporangiales</taxon>
        <taxon>Nocardiopsidaceae</taxon>
        <taxon>Streptomonospora</taxon>
    </lineage>
</organism>
<reference evidence="1 2" key="1">
    <citation type="submission" date="2019-02" db="EMBL/GenBank/DDBJ databases">
        <authorList>
            <person name="Khodamoradi S."/>
            <person name="Hahnke R.L."/>
            <person name="Kaempfer P."/>
            <person name="Schumann P."/>
            <person name="Rohde M."/>
            <person name="Steinert M."/>
            <person name="Luzhetskyy A."/>
            <person name="Wink J."/>
            <person name="Ruckert C."/>
        </authorList>
    </citation>
    <scope>NUCLEOTIDE SEQUENCE [LARGE SCALE GENOMIC DNA]</scope>
    <source>
        <strain evidence="1 2">M2</strain>
    </source>
</reference>
<dbReference type="OrthoDB" id="3683063at2"/>
<evidence type="ECO:0000313" key="1">
    <source>
        <dbReference type="EMBL" id="QBI54913.1"/>
    </source>
</evidence>
<proteinExistence type="predicted"/>
<accession>A0A4P6Q300</accession>
<evidence type="ECO:0000313" key="2">
    <source>
        <dbReference type="Proteomes" id="UP000292235"/>
    </source>
</evidence>